<keyword evidence="7" id="KW-0547">Nucleotide-binding</keyword>
<name>A0A510NVT3_TALPI</name>
<feature type="coiled-coil region" evidence="12">
    <location>
        <begin position="457"/>
        <end position="487"/>
    </location>
</feature>
<keyword evidence="4" id="KW-0597">Phosphoprotein</keyword>
<dbReference type="PANTHER" id="PTHR45997:SF2">
    <property type="entry name" value="ATP DEPENDENT DNA LIGASE DOMAIN PROTEIN (AFU_ORTHOLOGUE AFUA_5G02430)"/>
    <property type="match status" value="1"/>
</dbReference>
<dbReference type="GO" id="GO:0008270">
    <property type="term" value="F:zinc ion binding"/>
    <property type="evidence" value="ECO:0007669"/>
    <property type="project" value="UniProtKB-KW"/>
</dbReference>
<dbReference type="EMBL" id="DF933814">
    <property type="protein sequence ID" value="GAM36371.1"/>
    <property type="molecule type" value="Genomic_DNA"/>
</dbReference>
<feature type="region of interest" description="Disordered" evidence="13">
    <location>
        <begin position="1345"/>
        <end position="1394"/>
    </location>
</feature>
<comment type="similarity">
    <text evidence="2">Belongs to the ATP-dependent DNA ligase family.</text>
</comment>
<dbReference type="InterPro" id="IPR036236">
    <property type="entry name" value="Znf_C2H2_sf"/>
</dbReference>
<dbReference type="Pfam" id="PF01068">
    <property type="entry name" value="DNA_ligase_A_M"/>
    <property type="match status" value="1"/>
</dbReference>
<dbReference type="Pfam" id="PF12171">
    <property type="entry name" value="zf-C2H2_jaz"/>
    <property type="match status" value="1"/>
</dbReference>
<protein>
    <submittedName>
        <fullName evidence="16">U2 snRNP-associated protein</fullName>
    </submittedName>
</protein>
<evidence type="ECO:0000259" key="15">
    <source>
        <dbReference type="PROSITE" id="PS50171"/>
    </source>
</evidence>
<evidence type="ECO:0000256" key="1">
    <source>
        <dbReference type="ARBA" id="ARBA00004123"/>
    </source>
</evidence>
<dbReference type="CDD" id="cd08039">
    <property type="entry name" value="Adenylation_DNA_ligase_Fungal"/>
    <property type="match status" value="1"/>
</dbReference>
<dbReference type="Pfam" id="PF04675">
    <property type="entry name" value="DNA_ligase_A_N"/>
    <property type="match status" value="1"/>
</dbReference>
<dbReference type="Proteomes" id="UP000053095">
    <property type="component" value="Unassembled WGS sequence"/>
</dbReference>
<feature type="domain" description="Matrin-type" evidence="15">
    <location>
        <begin position="410"/>
        <end position="441"/>
    </location>
</feature>
<evidence type="ECO:0000256" key="9">
    <source>
        <dbReference type="ARBA" id="ARBA00022833"/>
    </source>
</evidence>
<dbReference type="SUPFAM" id="SSF56091">
    <property type="entry name" value="DNA ligase/mRNA capping enzyme, catalytic domain"/>
    <property type="match status" value="1"/>
</dbReference>
<evidence type="ECO:0000313" key="17">
    <source>
        <dbReference type="Proteomes" id="UP000053095"/>
    </source>
</evidence>
<feature type="region of interest" description="Disordered" evidence="13">
    <location>
        <begin position="1217"/>
        <end position="1258"/>
    </location>
</feature>
<dbReference type="PROSITE" id="PS50171">
    <property type="entry name" value="ZF_MATRIN"/>
    <property type="match status" value="1"/>
</dbReference>
<dbReference type="Gene3D" id="2.40.50.140">
    <property type="entry name" value="Nucleic acid-binding proteins"/>
    <property type="match status" value="1"/>
</dbReference>
<dbReference type="InterPro" id="IPR024598">
    <property type="entry name" value="SF3a60/Prp9_C"/>
</dbReference>
<dbReference type="GO" id="GO:0003677">
    <property type="term" value="F:DNA binding"/>
    <property type="evidence" value="ECO:0007669"/>
    <property type="project" value="InterPro"/>
</dbReference>
<dbReference type="Pfam" id="PF16837">
    <property type="entry name" value="SF3A3"/>
    <property type="match status" value="1"/>
</dbReference>
<keyword evidence="12" id="KW-0175">Coiled coil</keyword>
<feature type="compositionally biased region" description="Polar residues" evidence="13">
    <location>
        <begin position="1350"/>
        <end position="1364"/>
    </location>
</feature>
<keyword evidence="6" id="KW-0479">Metal-binding</keyword>
<dbReference type="GO" id="GO:0006297">
    <property type="term" value="P:nucleotide-excision repair, DNA gap filling"/>
    <property type="evidence" value="ECO:0007669"/>
    <property type="project" value="TreeGrafter"/>
</dbReference>
<dbReference type="GO" id="GO:0006310">
    <property type="term" value="P:DNA recombination"/>
    <property type="evidence" value="ECO:0007669"/>
    <property type="project" value="InterPro"/>
</dbReference>
<evidence type="ECO:0000256" key="11">
    <source>
        <dbReference type="ARBA" id="ARBA00023242"/>
    </source>
</evidence>
<feature type="domain" description="ATP-dependent DNA ligase family profile" evidence="14">
    <location>
        <begin position="904"/>
        <end position="1047"/>
    </location>
</feature>
<keyword evidence="11" id="KW-0539">Nucleus</keyword>
<proteinExistence type="inferred from homology"/>
<dbReference type="GO" id="GO:0032807">
    <property type="term" value="C:DNA ligase IV complex"/>
    <property type="evidence" value="ECO:0007669"/>
    <property type="project" value="TreeGrafter"/>
</dbReference>
<dbReference type="Gene3D" id="3.30.470.30">
    <property type="entry name" value="DNA ligase/mRNA capping enzyme"/>
    <property type="match status" value="1"/>
</dbReference>
<dbReference type="PANTHER" id="PTHR45997">
    <property type="entry name" value="DNA LIGASE 4"/>
    <property type="match status" value="1"/>
</dbReference>
<dbReference type="InterPro" id="IPR022755">
    <property type="entry name" value="Znf_C2H2_jaz"/>
</dbReference>
<dbReference type="GO" id="GO:0003723">
    <property type="term" value="F:RNA binding"/>
    <property type="evidence" value="ECO:0007669"/>
    <property type="project" value="InterPro"/>
</dbReference>
<evidence type="ECO:0000256" key="10">
    <source>
        <dbReference type="ARBA" id="ARBA00022840"/>
    </source>
</evidence>
<dbReference type="GO" id="GO:0005681">
    <property type="term" value="C:spliceosomal complex"/>
    <property type="evidence" value="ECO:0007669"/>
    <property type="project" value="InterPro"/>
</dbReference>
<evidence type="ECO:0000256" key="8">
    <source>
        <dbReference type="ARBA" id="ARBA00022771"/>
    </source>
</evidence>
<dbReference type="GO" id="GO:0005524">
    <property type="term" value="F:ATP binding"/>
    <property type="evidence" value="ECO:0007669"/>
    <property type="project" value="UniProtKB-KW"/>
</dbReference>
<dbReference type="InterPro" id="IPR036599">
    <property type="entry name" value="DNA_ligase_N_sf"/>
</dbReference>
<evidence type="ECO:0000259" key="14">
    <source>
        <dbReference type="PROSITE" id="PS50160"/>
    </source>
</evidence>
<evidence type="ECO:0000256" key="3">
    <source>
        <dbReference type="ARBA" id="ARBA00008776"/>
    </source>
</evidence>
<evidence type="ECO:0000256" key="7">
    <source>
        <dbReference type="ARBA" id="ARBA00022741"/>
    </source>
</evidence>
<dbReference type="Gene3D" id="3.30.160.60">
    <property type="entry name" value="Classic Zinc Finger"/>
    <property type="match status" value="1"/>
</dbReference>
<feature type="region of interest" description="Disordered" evidence="13">
    <location>
        <begin position="1412"/>
        <end position="1442"/>
    </location>
</feature>
<dbReference type="InterPro" id="IPR029710">
    <property type="entry name" value="LIG4"/>
</dbReference>
<keyword evidence="10" id="KW-0067">ATP-binding</keyword>
<dbReference type="InterPro" id="IPR012310">
    <property type="entry name" value="DNA_ligase_ATP-dep_cent"/>
</dbReference>
<dbReference type="InterPro" id="IPR012340">
    <property type="entry name" value="NA-bd_OB-fold"/>
</dbReference>
<evidence type="ECO:0000256" key="13">
    <source>
        <dbReference type="SAM" id="MobiDB-lite"/>
    </source>
</evidence>
<gene>
    <name evidence="16" type="ORF">TCE0_018f05410</name>
</gene>
<keyword evidence="8" id="KW-0863">Zinc-finger</keyword>
<dbReference type="Pfam" id="PF11931">
    <property type="entry name" value="SF3a60_Prp9_C"/>
    <property type="match status" value="1"/>
</dbReference>
<dbReference type="Pfam" id="PF12108">
    <property type="entry name" value="SF3a60_bindingd"/>
    <property type="match status" value="1"/>
</dbReference>
<dbReference type="InterPro" id="IPR021966">
    <property type="entry name" value="SF3a60_bindingd"/>
</dbReference>
<organism evidence="16 17">
    <name type="scientific">Talaromyces pinophilus</name>
    <name type="common">Penicillium pinophilum</name>
    <dbReference type="NCBI Taxonomy" id="128442"/>
    <lineage>
        <taxon>Eukaryota</taxon>
        <taxon>Fungi</taxon>
        <taxon>Dikarya</taxon>
        <taxon>Ascomycota</taxon>
        <taxon>Pezizomycotina</taxon>
        <taxon>Eurotiomycetes</taxon>
        <taxon>Eurotiomycetidae</taxon>
        <taxon>Eurotiales</taxon>
        <taxon>Trichocomaceae</taxon>
        <taxon>Talaromyces</taxon>
        <taxon>Talaromyces sect. Talaromyces</taxon>
    </lineage>
</organism>
<dbReference type="InterPro" id="IPR031774">
    <property type="entry name" value="SF3A3_dom"/>
</dbReference>
<dbReference type="PROSITE" id="PS50160">
    <property type="entry name" value="DNA_LIGASE_A3"/>
    <property type="match status" value="1"/>
</dbReference>
<dbReference type="SUPFAM" id="SSF57667">
    <property type="entry name" value="beta-beta-alpha zinc fingers"/>
    <property type="match status" value="1"/>
</dbReference>
<dbReference type="InterPro" id="IPR013087">
    <property type="entry name" value="Znf_C2H2_type"/>
</dbReference>
<accession>A0A510NVT3</accession>
<evidence type="ECO:0000256" key="6">
    <source>
        <dbReference type="ARBA" id="ARBA00022723"/>
    </source>
</evidence>
<evidence type="ECO:0000313" key="16">
    <source>
        <dbReference type="EMBL" id="GAM36371.1"/>
    </source>
</evidence>
<keyword evidence="17" id="KW-1185">Reference proteome</keyword>
<evidence type="ECO:0000256" key="2">
    <source>
        <dbReference type="ARBA" id="ARBA00007572"/>
    </source>
</evidence>
<dbReference type="GO" id="GO:0006303">
    <property type="term" value="P:double-strand break repair via nonhomologous end joining"/>
    <property type="evidence" value="ECO:0007669"/>
    <property type="project" value="TreeGrafter"/>
</dbReference>
<keyword evidence="9" id="KW-0862">Zinc</keyword>
<dbReference type="PROSITE" id="PS00028">
    <property type="entry name" value="ZINC_FINGER_C2H2_1"/>
    <property type="match status" value="1"/>
</dbReference>
<keyword evidence="5" id="KW-0436">Ligase</keyword>
<dbReference type="InterPro" id="IPR012308">
    <property type="entry name" value="DNA_ligase_ATP-dep_N"/>
</dbReference>
<dbReference type="Gene3D" id="1.10.3260.10">
    <property type="entry name" value="DNA ligase, ATP-dependent, N-terminal domain"/>
    <property type="match status" value="1"/>
</dbReference>
<evidence type="ECO:0000256" key="4">
    <source>
        <dbReference type="ARBA" id="ARBA00022553"/>
    </source>
</evidence>
<evidence type="ECO:0000256" key="12">
    <source>
        <dbReference type="SAM" id="Coils"/>
    </source>
</evidence>
<sequence length="1720" mass="194202">MVLEDQRFIHEDLERLEQGIADRVAEEPRNIRERLARDHQIAGFLDRIEEQSKRLHDIYKDAEGLRAQEIQSISTGDAFEEFYKRLDEIKDFHKRYPNEPVENLERAYKRRHPGEGESFAPEIDSMFTGEEAYGQFLDLIQLHEDYLNIPGVKRLTYIQYIDQFDAFTPPQLPIKRAAKVSDRYFKYVGDLANYLEGFLKRVRPLENLPKLFASYDQEFDKLWAAQEVPGWGAEAATTESAGPKTEGTGEGVWCADCEKEFKNENVYKNHLTGKKHIKAAEARKANGTATTNGANSAGAIKDSSLKSLKERAVAEREHRVRCLTKALQSEREATRVNVERKQGMTERERQMEIEALMADTELSSGAFGREEESDEEGEDRIYNPLKLPLAWDGKPIPYWLYKLHGLGVEYPCEICGNFVYMGRRAFDKHFSEARHIYGLKCLGITQQTNLFREIVRIEDAMRLWEKLEQERKKEKESKDNVVQMEDAEGNVMPERIYYDARDWTRNIVGKRMGFKFSYVCDLLSGLERNRHLKATSAAKAQNPDYRTISSWCLNYSTRLHDKDTDLLAVLSCLFPEKRPDRVYWLQHASLARIISRCLYLGASRLKALSQWQVSGKGDLGECVENVMSQAENQILPKQEVTVEEIDNVLQELASRCRFSGPTVRRKHAAVDVDEVLGPLYRRLSSRDAKWLTRMILKSYHPVQLPADYVLKKVHFLLPHLLLFQNSLEAAVELLKSPSLKLFPPQPQSDLASLLGDKALEHFVPRLGIKIGRPEYYKARSIKHCINMIGQRRMSLERKYDGEYCQIHIDITKGQDCIQIFSKSGKDSTIDRVGIHDVIKQSLAIGEPHCKVSRRCILEGELLVWDDRDGKILEFHKLRKFLNRSGMFIGADLDSQPKSYEHLMIVFFDILLLDDDVCLSKPHRLRRLLLKETVKIISGRAEISEQEIIDFSRPDAIRRLQLALSRSIAERWEGYVIKACDEPYFSILASERGDGFSRWIKLKKDYIPGLGDTADFALIGARYDAKDAPSLSSTCQLSWTHFFIGCLDNKEDVVRLSASPRFRIVDMIGTHSLSVNDMHVLNQWGKFVACDVDSNTAFECYSIRNSLPNMDVAFKTPFVVELLGSGFDKPSNAQYYTLRFPRVLKIHWDRSFEDTISFVELQDLAEKARAIPANELEEENAVWLEKVASTNRKNEYIVDKSQSTTSKSSFTCTSPLSKSASLNSPGLTPPSVKQAPASLIRDRRPFSQSPTTSSLKKRKRTISSAYLSSTLDFASRLDTTSPNLNFTSSTSILNTISSTLAPASCLKHLKISAPTSATIMEHSATMDLDQDLEQYLRARGSPIPGAWASSIGRSGNHDSSSTQSPDPDRTLSGLGSAFTTPLREHSTVPSHDVSTRAAATLDEALKFIEEAEAETKSNAGPGAVPSQGAALHASLPDGTKRDTEIPVLTDPLRVHPLSPLSTIPMYCAESGFQEDTLRQAPREFTFSAKHFVKSLGFQYTRRTLRLSNPAAVKNDMALGIVLVDFTKPSAVLAMQLYDIGNLLAAELSHPEPDLQPQGKIFFLDSRILKAGGEDGIENKMFLLTDWWSEYGIHYFYATISWRPGIDSTPAPVVSGPRRLIDQINEHENSARATATSSRPRAAANIANVYEPSEVEVLGEWVSVDPTVHTLGERYYSPPLTTTLSTYEEIFGPLPNWVPGADPTYDGPADDSAIRYSSSAFI</sequence>
<comment type="subcellular location">
    <subcellularLocation>
        <location evidence="1">Nucleus</location>
    </subcellularLocation>
</comment>
<evidence type="ECO:0000256" key="5">
    <source>
        <dbReference type="ARBA" id="ARBA00022598"/>
    </source>
</evidence>
<comment type="similarity">
    <text evidence="3">Belongs to the SF3A3 family.</text>
</comment>
<reference evidence="17" key="1">
    <citation type="journal article" date="2015" name="Genome Announc.">
        <title>Draft genome sequence of Talaromyces cellulolyticus strain Y-94, a source of lignocellulosic biomass-degrading enzymes.</title>
        <authorList>
            <person name="Fujii T."/>
            <person name="Koike H."/>
            <person name="Sawayama S."/>
            <person name="Yano S."/>
            <person name="Inoue H."/>
        </authorList>
    </citation>
    <scope>NUCLEOTIDE SEQUENCE [LARGE SCALE GENOMIC DNA]</scope>
    <source>
        <strain evidence="17">Y-94</strain>
    </source>
</reference>
<dbReference type="GO" id="GO:0000398">
    <property type="term" value="P:mRNA splicing, via spliceosome"/>
    <property type="evidence" value="ECO:0007669"/>
    <property type="project" value="InterPro"/>
</dbReference>
<dbReference type="GO" id="GO:0003910">
    <property type="term" value="F:DNA ligase (ATP) activity"/>
    <property type="evidence" value="ECO:0007669"/>
    <property type="project" value="InterPro"/>
</dbReference>
<dbReference type="InterPro" id="IPR000690">
    <property type="entry name" value="Matrin/U1-C_Znf_C2H2"/>
</dbReference>